<dbReference type="eggNOG" id="COG2250">
    <property type="taxonomic scope" value="Bacteria"/>
</dbReference>
<dbReference type="Proteomes" id="UP000001916">
    <property type="component" value="Chromosome"/>
</dbReference>
<dbReference type="InterPro" id="IPR007842">
    <property type="entry name" value="HEPN_dom"/>
</dbReference>
<keyword evidence="3" id="KW-1185">Reference proteome</keyword>
<feature type="domain" description="HEPN" evidence="1">
    <location>
        <begin position="2"/>
        <end position="42"/>
    </location>
</feature>
<accession>D7BAL8</accession>
<dbReference type="STRING" id="526227.Mesil_0619"/>
<name>D7BAL8_ALLS1</name>
<dbReference type="KEGG" id="msv:Mesil_0619"/>
<protein>
    <submittedName>
        <fullName evidence="2">HEPN domain protein</fullName>
    </submittedName>
</protein>
<evidence type="ECO:0000313" key="3">
    <source>
        <dbReference type="Proteomes" id="UP000001916"/>
    </source>
</evidence>
<gene>
    <name evidence="2" type="ordered locus">Mesil_0619</name>
</gene>
<organism evidence="2 3">
    <name type="scientific">Allomeiothermus silvanus (strain ATCC 700542 / DSM 9946 / NBRC 106475 / NCIMB 13440 / VI-R2)</name>
    <name type="common">Thermus silvanus</name>
    <dbReference type="NCBI Taxonomy" id="526227"/>
    <lineage>
        <taxon>Bacteria</taxon>
        <taxon>Thermotogati</taxon>
        <taxon>Deinococcota</taxon>
        <taxon>Deinococci</taxon>
        <taxon>Thermales</taxon>
        <taxon>Thermaceae</taxon>
        <taxon>Allomeiothermus</taxon>
    </lineage>
</organism>
<dbReference type="Gene3D" id="1.20.120.330">
    <property type="entry name" value="Nucleotidyltransferases domain 2"/>
    <property type="match status" value="1"/>
</dbReference>
<evidence type="ECO:0000259" key="1">
    <source>
        <dbReference type="Pfam" id="PF05168"/>
    </source>
</evidence>
<proteinExistence type="predicted"/>
<reference evidence="2 3" key="1">
    <citation type="journal article" date="2010" name="Stand. Genomic Sci.">
        <title>Complete genome sequence of Meiothermus silvanus type strain (VI-R2).</title>
        <authorList>
            <person name="Sikorski J."/>
            <person name="Tindall B.J."/>
            <person name="Lowry S."/>
            <person name="Lucas S."/>
            <person name="Nolan M."/>
            <person name="Copeland A."/>
            <person name="Glavina Del Rio T."/>
            <person name="Tice H."/>
            <person name="Cheng J.F."/>
            <person name="Han C."/>
            <person name="Pitluck S."/>
            <person name="Liolios K."/>
            <person name="Ivanova N."/>
            <person name="Mavromatis K."/>
            <person name="Mikhailova N."/>
            <person name="Pati A."/>
            <person name="Goodwin L."/>
            <person name="Chen A."/>
            <person name="Palaniappan K."/>
            <person name="Land M."/>
            <person name="Hauser L."/>
            <person name="Chang Y.J."/>
            <person name="Jeffries C.D."/>
            <person name="Rohde M."/>
            <person name="Goker M."/>
            <person name="Woyke T."/>
            <person name="Bristow J."/>
            <person name="Eisen J.A."/>
            <person name="Markowitz V."/>
            <person name="Hugenholtz P."/>
            <person name="Kyrpides N.C."/>
            <person name="Klenk H.P."/>
            <person name="Lapidus A."/>
        </authorList>
    </citation>
    <scope>NUCLEOTIDE SEQUENCE [LARGE SCALE GENOMIC DNA]</scope>
    <source>
        <strain evidence="3">ATCC 700542 / DSM 9946 / VI-R2</strain>
    </source>
</reference>
<dbReference type="HOGENOM" id="CLU_2771078_0_0_0"/>
<dbReference type="AlphaFoldDB" id="D7BAL8"/>
<dbReference type="Pfam" id="PF05168">
    <property type="entry name" value="HEPN"/>
    <property type="match status" value="1"/>
</dbReference>
<sequence length="69" mass="7880">MQQCIEKLMKANLIEREIPFPRTHNLVQLAGLLKPALPAGKLFFDSLARLLWPTVIPGRWLSMRMPGKP</sequence>
<evidence type="ECO:0000313" key="2">
    <source>
        <dbReference type="EMBL" id="ADH62540.1"/>
    </source>
</evidence>
<dbReference type="EMBL" id="CP002042">
    <property type="protein sequence ID" value="ADH62540.1"/>
    <property type="molecule type" value="Genomic_DNA"/>
</dbReference>
<dbReference type="SUPFAM" id="SSF81593">
    <property type="entry name" value="Nucleotidyltransferase substrate binding subunit/domain"/>
    <property type="match status" value="1"/>
</dbReference>